<dbReference type="InterPro" id="IPR036390">
    <property type="entry name" value="WH_DNA-bd_sf"/>
</dbReference>
<feature type="domain" description="HTH arsR-type" evidence="1">
    <location>
        <begin position="1"/>
        <end position="92"/>
    </location>
</feature>
<dbReference type="NCBIfam" id="NF033788">
    <property type="entry name" value="HTH_metalloreg"/>
    <property type="match status" value="1"/>
</dbReference>
<evidence type="ECO:0000259" key="1">
    <source>
        <dbReference type="PROSITE" id="PS50987"/>
    </source>
</evidence>
<dbReference type="CDD" id="cd00090">
    <property type="entry name" value="HTH_ARSR"/>
    <property type="match status" value="1"/>
</dbReference>
<dbReference type="Pfam" id="PF12840">
    <property type="entry name" value="HTH_20"/>
    <property type="match status" value="1"/>
</dbReference>
<dbReference type="PANTHER" id="PTHR38600:SF2">
    <property type="entry name" value="SLL0088 PROTEIN"/>
    <property type="match status" value="1"/>
</dbReference>
<dbReference type="SMART" id="SM00418">
    <property type="entry name" value="HTH_ARSR"/>
    <property type="match status" value="1"/>
</dbReference>
<proteinExistence type="predicted"/>
<dbReference type="SUPFAM" id="SSF46785">
    <property type="entry name" value="Winged helix' DNA-binding domain"/>
    <property type="match status" value="1"/>
</dbReference>
<sequence length="115" mass="13166">MPEDRLSTTLSALADPTRRAILARLSLGEASVGELAEPFEMSLPAVSKHLKVLERAGLISRGREAQWRPCRLEAAPLRDVNSWLDSYRRFWEEKFDRLDAYLQELQKVDPDAEKN</sequence>
<dbReference type="GO" id="GO:0003700">
    <property type="term" value="F:DNA-binding transcription factor activity"/>
    <property type="evidence" value="ECO:0007669"/>
    <property type="project" value="InterPro"/>
</dbReference>
<comment type="caution">
    <text evidence="2">The sequence shown here is derived from an EMBL/GenBank/DDBJ whole genome shotgun (WGS) entry which is preliminary data.</text>
</comment>
<dbReference type="RefSeq" id="WP_053252106.1">
    <property type="nucleotide sequence ID" value="NZ_LGAP01000029.1"/>
</dbReference>
<accession>A0A0L8BI00</accession>
<dbReference type="EMBL" id="LGAP01000029">
    <property type="protein sequence ID" value="KOF14175.1"/>
    <property type="molecule type" value="Genomic_DNA"/>
</dbReference>
<dbReference type="PRINTS" id="PR00778">
    <property type="entry name" value="HTHARSR"/>
</dbReference>
<protein>
    <submittedName>
        <fullName evidence="2">ArsR family transcriptional regulator</fullName>
    </submittedName>
</protein>
<evidence type="ECO:0000313" key="2">
    <source>
        <dbReference type="EMBL" id="KOF14175.1"/>
    </source>
</evidence>
<dbReference type="Proteomes" id="UP000037425">
    <property type="component" value="Unassembled WGS sequence"/>
</dbReference>
<dbReference type="PROSITE" id="PS50987">
    <property type="entry name" value="HTH_ARSR_2"/>
    <property type="match status" value="1"/>
</dbReference>
<dbReference type="InterPro" id="IPR036388">
    <property type="entry name" value="WH-like_DNA-bd_sf"/>
</dbReference>
<dbReference type="PATRIC" id="fig|106592.7.peg.4430"/>
<dbReference type="Gene3D" id="1.10.10.10">
    <property type="entry name" value="Winged helix-like DNA-binding domain superfamily/Winged helix DNA-binding domain"/>
    <property type="match status" value="1"/>
</dbReference>
<dbReference type="AlphaFoldDB" id="A0A0L8BI00"/>
<reference evidence="3" key="1">
    <citation type="submission" date="2015-07" db="EMBL/GenBank/DDBJ databases">
        <title>Whole genome sequence of an Ensifer adhaerens strain isolated from a cave pool in the Wind Cave National Park.</title>
        <authorList>
            <person name="Eng W.W.H."/>
            <person name="Gan H.M."/>
            <person name="Barton H.A."/>
            <person name="Savka M.A."/>
        </authorList>
    </citation>
    <scope>NUCLEOTIDE SEQUENCE [LARGE SCALE GENOMIC DNA]</scope>
    <source>
        <strain evidence="3">SD006</strain>
    </source>
</reference>
<dbReference type="PANTHER" id="PTHR38600">
    <property type="entry name" value="TRANSCRIPTIONAL REGULATORY PROTEIN"/>
    <property type="match status" value="1"/>
</dbReference>
<name>A0A0L8BI00_ENSAD</name>
<organism evidence="2 3">
    <name type="scientific">Ensifer adhaerens</name>
    <name type="common">Sinorhizobium morelense</name>
    <dbReference type="NCBI Taxonomy" id="106592"/>
    <lineage>
        <taxon>Bacteria</taxon>
        <taxon>Pseudomonadati</taxon>
        <taxon>Pseudomonadota</taxon>
        <taxon>Alphaproteobacteria</taxon>
        <taxon>Hyphomicrobiales</taxon>
        <taxon>Rhizobiaceae</taxon>
        <taxon>Sinorhizobium/Ensifer group</taxon>
        <taxon>Ensifer</taxon>
    </lineage>
</organism>
<dbReference type="InterPro" id="IPR011991">
    <property type="entry name" value="ArsR-like_HTH"/>
</dbReference>
<dbReference type="OrthoDB" id="9790747at2"/>
<dbReference type="InterPro" id="IPR001845">
    <property type="entry name" value="HTH_ArsR_DNA-bd_dom"/>
</dbReference>
<evidence type="ECO:0000313" key="3">
    <source>
        <dbReference type="Proteomes" id="UP000037425"/>
    </source>
</evidence>
<gene>
    <name evidence="2" type="ORF">AC244_28105</name>
</gene>